<feature type="compositionally biased region" description="Basic and acidic residues" evidence="1">
    <location>
        <begin position="123"/>
        <end position="138"/>
    </location>
</feature>
<evidence type="ECO:0000313" key="3">
    <source>
        <dbReference type="Proteomes" id="UP000467428"/>
    </source>
</evidence>
<organism evidence="2 3">
    <name type="scientific">Mycolicibacterium arabiense</name>
    <dbReference type="NCBI Taxonomy" id="1286181"/>
    <lineage>
        <taxon>Bacteria</taxon>
        <taxon>Bacillati</taxon>
        <taxon>Actinomycetota</taxon>
        <taxon>Actinomycetes</taxon>
        <taxon>Mycobacteriales</taxon>
        <taxon>Mycobacteriaceae</taxon>
        <taxon>Mycolicibacterium</taxon>
    </lineage>
</organism>
<feature type="region of interest" description="Disordered" evidence="1">
    <location>
        <begin position="103"/>
        <end position="138"/>
    </location>
</feature>
<dbReference type="Proteomes" id="UP000467428">
    <property type="component" value="Plasmid pJCM18538"/>
</dbReference>
<keyword evidence="3" id="KW-1185">Reference proteome</keyword>
<proteinExistence type="predicted"/>
<evidence type="ECO:0000313" key="2">
    <source>
        <dbReference type="EMBL" id="BBY46618.1"/>
    </source>
</evidence>
<sequence length="178" mass="19198">MVGREVGCGGGLDGPLIRSVRHVTAPLPGALDHAENDLRTAQSEADPHRQGQYARSAADAAAEVSLDAGASAEERQRAQAVVRSALTMIPGSLLREAQSMLTAARRETDPHRRRELAGSALSKARDAAGRREVTDEQRAQARQVIGSGRMISSTIVEAAMRRRRIEREQERETPGVAM</sequence>
<name>A0A7I7RPU6_9MYCO</name>
<feature type="compositionally biased region" description="Basic and acidic residues" evidence="1">
    <location>
        <begin position="104"/>
        <end position="116"/>
    </location>
</feature>
<protein>
    <submittedName>
        <fullName evidence="2">Uncharacterized protein</fullName>
    </submittedName>
</protein>
<keyword evidence="2" id="KW-0614">Plasmid</keyword>
<geneLocation type="plasmid" evidence="2">
    <name>pJCM18538</name>
</geneLocation>
<dbReference type="EMBL" id="AP022592">
    <property type="protein sequence ID" value="BBY46618.1"/>
    <property type="molecule type" value="Genomic_DNA"/>
</dbReference>
<dbReference type="AlphaFoldDB" id="A0A7I7RPU6"/>
<accession>A0A7I7RPU6</accession>
<dbReference type="KEGG" id="marz:MARA_00480"/>
<gene>
    <name evidence="2" type="ORF">MARA_00480</name>
</gene>
<evidence type="ECO:0000256" key="1">
    <source>
        <dbReference type="SAM" id="MobiDB-lite"/>
    </source>
</evidence>
<reference evidence="2 3" key="1">
    <citation type="journal article" date="2019" name="Emerg. Microbes Infect.">
        <title>Comprehensive subspecies identification of 175 nontuberculous mycobacteria species based on 7547 genomic profiles.</title>
        <authorList>
            <person name="Matsumoto Y."/>
            <person name="Kinjo T."/>
            <person name="Motooka D."/>
            <person name="Nabeya D."/>
            <person name="Jung N."/>
            <person name="Uechi K."/>
            <person name="Horii T."/>
            <person name="Iida T."/>
            <person name="Fujita J."/>
            <person name="Nakamura S."/>
        </authorList>
    </citation>
    <scope>NUCLEOTIDE SEQUENCE [LARGE SCALE GENOMIC DNA]</scope>
    <source>
        <strain evidence="2 3">JCM 18538</strain>
        <plasmid evidence="2">pJCM18538</plasmid>
    </source>
</reference>